<evidence type="ECO:0000313" key="12">
    <source>
        <dbReference type="EMBL" id="SDK74008.1"/>
    </source>
</evidence>
<reference evidence="13" key="1">
    <citation type="submission" date="2016-10" db="EMBL/GenBank/DDBJ databases">
        <authorList>
            <person name="Varghese N."/>
            <person name="Submissions S."/>
        </authorList>
    </citation>
    <scope>NUCLEOTIDE SEQUENCE [LARGE SCALE GENOMIC DNA]</scope>
    <source>
        <strain evidence="13">DSM 16995</strain>
    </source>
</reference>
<dbReference type="PANTHER" id="PTHR43090:SF2">
    <property type="entry name" value="1-(5-PHOSPHORIBOSYL)-5-[(5-PHOSPHORIBOSYLAMINO)METHYLIDENEAMINO] IMIDAZOLE-4-CARBOXAMIDE ISOMERASE"/>
    <property type="match status" value="1"/>
</dbReference>
<dbReference type="GO" id="GO:0005737">
    <property type="term" value="C:cytoplasm"/>
    <property type="evidence" value="ECO:0007669"/>
    <property type="project" value="UniProtKB-SubCell"/>
</dbReference>
<dbReference type="OrthoDB" id="9807749at2"/>
<comment type="similarity">
    <text evidence="4 9 10">Belongs to the HisA/HisF family.</text>
</comment>
<evidence type="ECO:0000256" key="6">
    <source>
        <dbReference type="ARBA" id="ARBA00022605"/>
    </source>
</evidence>
<proteinExistence type="inferred from homology"/>
<dbReference type="UniPathway" id="UPA00031">
    <property type="reaction ID" value="UER00009"/>
</dbReference>
<dbReference type="GO" id="GO:0000105">
    <property type="term" value="P:L-histidine biosynthetic process"/>
    <property type="evidence" value="ECO:0007669"/>
    <property type="project" value="UniProtKB-UniRule"/>
</dbReference>
<dbReference type="STRING" id="246191.SAMN05660337_1056"/>
<name>A0A1G9ED49_9BACT</name>
<dbReference type="InterPro" id="IPR011060">
    <property type="entry name" value="RibuloseP-bd_barrel"/>
</dbReference>
<evidence type="ECO:0000256" key="8">
    <source>
        <dbReference type="ARBA" id="ARBA00023235"/>
    </source>
</evidence>
<dbReference type="HAMAP" id="MF_01014">
    <property type="entry name" value="HisA"/>
    <property type="match status" value="1"/>
</dbReference>
<comment type="subcellular location">
    <subcellularLocation>
        <location evidence="2 9 11">Cytoplasm</location>
    </subcellularLocation>
</comment>
<evidence type="ECO:0000256" key="10">
    <source>
        <dbReference type="RuleBase" id="RU003657"/>
    </source>
</evidence>
<dbReference type="GO" id="GO:0000162">
    <property type="term" value="P:L-tryptophan biosynthetic process"/>
    <property type="evidence" value="ECO:0007669"/>
    <property type="project" value="TreeGrafter"/>
</dbReference>
<dbReference type="InterPro" id="IPR023016">
    <property type="entry name" value="HisA/PriA"/>
</dbReference>
<dbReference type="RefSeq" id="WP_092158998.1">
    <property type="nucleotide sequence ID" value="NZ_FNGA01000002.1"/>
</dbReference>
<dbReference type="GO" id="GO:0003949">
    <property type="term" value="F:1-(5-phosphoribosyl)-5-[(5-phosphoribosylamino)methylideneamino]imidazole-4-carboxamide isomerase activity"/>
    <property type="evidence" value="ECO:0007669"/>
    <property type="project" value="UniProtKB-UniRule"/>
</dbReference>
<dbReference type="InterPro" id="IPR006062">
    <property type="entry name" value="His_biosynth"/>
</dbReference>
<keyword evidence="13" id="KW-1185">Reference proteome</keyword>
<evidence type="ECO:0000256" key="5">
    <source>
        <dbReference type="ARBA" id="ARBA00022490"/>
    </source>
</evidence>
<sequence>MIIFPAVDIKDGQCVRLAQGQADAVTVFGKDPVAQAVYWENQGARYLHVIDLDGAFSGVPKNFDLIKQICSQLSIPVQLGGGIRDIETAAKYIEAGVKRLIIGTMALENEKMFAELCARFPGQIGVSLDAVDGKLKSRGWVEDAGISIYDIIPRMEADGAAFIIYTDISRDGMETGVNTSGLAELCSKTKLPVIAAGGVATLEDIENLYPLVANGLEGAISGKAIYTGSLNLTEAIEWLDNN</sequence>
<evidence type="ECO:0000256" key="9">
    <source>
        <dbReference type="HAMAP-Rule" id="MF_01014"/>
    </source>
</evidence>
<comment type="pathway">
    <text evidence="3 9 11">Amino-acid biosynthesis; L-histidine biosynthesis; L-histidine from 5-phospho-alpha-D-ribose 1-diphosphate: step 4/9.</text>
</comment>
<dbReference type="InterPro" id="IPR013785">
    <property type="entry name" value="Aldolase_TIM"/>
</dbReference>
<dbReference type="InterPro" id="IPR044524">
    <property type="entry name" value="Isoase_HisA-like"/>
</dbReference>
<dbReference type="EMBL" id="FNGA01000002">
    <property type="protein sequence ID" value="SDK74008.1"/>
    <property type="molecule type" value="Genomic_DNA"/>
</dbReference>
<protein>
    <recommendedName>
        <fullName evidence="9 11">1-(5-phosphoribosyl)-5-[(5-phosphoribosylamino)methylideneamino] imidazole-4-carboxamide isomerase</fullName>
        <ecNumber evidence="9 11">5.3.1.16</ecNumber>
    </recommendedName>
    <alternativeName>
        <fullName evidence="9">Phosphoribosylformimino-5-aminoimidazole carboxamide ribotide isomerase</fullName>
    </alternativeName>
</protein>
<keyword evidence="5 9" id="KW-0963">Cytoplasm</keyword>
<dbReference type="EC" id="5.3.1.16" evidence="9 11"/>
<dbReference type="InterPro" id="IPR006063">
    <property type="entry name" value="HisA_bact_arch"/>
</dbReference>
<gene>
    <name evidence="9" type="primary">hisA</name>
    <name evidence="12" type="ORF">SAMN05660337_1056</name>
</gene>
<evidence type="ECO:0000256" key="3">
    <source>
        <dbReference type="ARBA" id="ARBA00005133"/>
    </source>
</evidence>
<dbReference type="NCBIfam" id="TIGR00007">
    <property type="entry name" value="1-(5-phosphoribosyl)-5-[(5-phosphoribosylamino)methylideneamino]imidazole-4-carboxamide isomerase"/>
    <property type="match status" value="1"/>
</dbReference>
<feature type="active site" description="Proton donor" evidence="9">
    <location>
        <position position="129"/>
    </location>
</feature>
<dbReference type="PANTHER" id="PTHR43090">
    <property type="entry name" value="1-(5-PHOSPHORIBOSYL)-5-[(5-PHOSPHORIBOSYLAMINO)METHYLIDENEAMINO] IMIDAZOLE-4-CARBOXAMIDE ISOMERASE"/>
    <property type="match status" value="1"/>
</dbReference>
<comment type="catalytic activity">
    <reaction evidence="1 9 11">
        <text>1-(5-phospho-beta-D-ribosyl)-5-[(5-phospho-beta-D-ribosylamino)methylideneamino]imidazole-4-carboxamide = 5-[(5-phospho-1-deoxy-D-ribulos-1-ylimino)methylamino]-1-(5-phospho-beta-D-ribosyl)imidazole-4-carboxamide</text>
        <dbReference type="Rhea" id="RHEA:15469"/>
        <dbReference type="ChEBI" id="CHEBI:58435"/>
        <dbReference type="ChEBI" id="CHEBI:58525"/>
        <dbReference type="EC" id="5.3.1.16"/>
    </reaction>
</comment>
<evidence type="ECO:0000313" key="13">
    <source>
        <dbReference type="Proteomes" id="UP000199053"/>
    </source>
</evidence>
<organism evidence="12 13">
    <name type="scientific">Maridesulfovibrio ferrireducens</name>
    <dbReference type="NCBI Taxonomy" id="246191"/>
    <lineage>
        <taxon>Bacteria</taxon>
        <taxon>Pseudomonadati</taxon>
        <taxon>Thermodesulfobacteriota</taxon>
        <taxon>Desulfovibrionia</taxon>
        <taxon>Desulfovibrionales</taxon>
        <taxon>Desulfovibrionaceae</taxon>
        <taxon>Maridesulfovibrio</taxon>
    </lineage>
</organism>
<evidence type="ECO:0000256" key="11">
    <source>
        <dbReference type="RuleBase" id="RU003658"/>
    </source>
</evidence>
<evidence type="ECO:0000256" key="2">
    <source>
        <dbReference type="ARBA" id="ARBA00004496"/>
    </source>
</evidence>
<accession>A0A1G9ED49</accession>
<keyword evidence="8 9" id="KW-0413">Isomerase</keyword>
<feature type="active site" description="Proton acceptor" evidence="9">
    <location>
        <position position="8"/>
    </location>
</feature>
<dbReference type="Proteomes" id="UP000199053">
    <property type="component" value="Unassembled WGS sequence"/>
</dbReference>
<evidence type="ECO:0000256" key="1">
    <source>
        <dbReference type="ARBA" id="ARBA00000901"/>
    </source>
</evidence>
<dbReference type="AlphaFoldDB" id="A0A1G9ED49"/>
<dbReference type="SUPFAM" id="SSF51366">
    <property type="entry name" value="Ribulose-phoshate binding barrel"/>
    <property type="match status" value="1"/>
</dbReference>
<evidence type="ECO:0000256" key="4">
    <source>
        <dbReference type="ARBA" id="ARBA00009667"/>
    </source>
</evidence>
<evidence type="ECO:0000256" key="7">
    <source>
        <dbReference type="ARBA" id="ARBA00023102"/>
    </source>
</evidence>
<keyword evidence="7 9" id="KW-0368">Histidine biosynthesis</keyword>
<dbReference type="Gene3D" id="3.20.20.70">
    <property type="entry name" value="Aldolase class I"/>
    <property type="match status" value="1"/>
</dbReference>
<dbReference type="CDD" id="cd04732">
    <property type="entry name" value="HisA"/>
    <property type="match status" value="1"/>
</dbReference>
<keyword evidence="6 9" id="KW-0028">Amino-acid biosynthesis</keyword>
<dbReference type="FunFam" id="3.20.20.70:FF:000009">
    <property type="entry name" value="1-(5-phosphoribosyl)-5-[(5-phosphoribosylamino)methylideneamino] imidazole-4-carboxamide isomerase"/>
    <property type="match status" value="1"/>
</dbReference>
<dbReference type="Pfam" id="PF00977">
    <property type="entry name" value="His_biosynth"/>
    <property type="match status" value="1"/>
</dbReference>